<dbReference type="EMBL" id="JAAKZI010000013">
    <property type="protein sequence ID" value="NGN83660.1"/>
    <property type="molecule type" value="Genomic_DNA"/>
</dbReference>
<comment type="caution">
    <text evidence="2">The sequence shown here is derived from an EMBL/GenBank/DDBJ whole genome shotgun (WGS) entry which is preliminary data.</text>
</comment>
<evidence type="ECO:0000313" key="2">
    <source>
        <dbReference type="EMBL" id="NGN83660.1"/>
    </source>
</evidence>
<keyword evidence="1" id="KW-0472">Membrane</keyword>
<dbReference type="RefSeq" id="WP_165181816.1">
    <property type="nucleotide sequence ID" value="NZ_JAAKZI010000013.1"/>
</dbReference>
<dbReference type="Proteomes" id="UP000479226">
    <property type="component" value="Unassembled WGS sequence"/>
</dbReference>
<keyword evidence="1" id="KW-0812">Transmembrane</keyword>
<reference evidence="2 3" key="1">
    <citation type="submission" date="2020-02" db="EMBL/GenBank/DDBJ databases">
        <title>Genome sequence of the type strain DSM 27180 of Arthrobacter silviterrae.</title>
        <authorList>
            <person name="Gao J."/>
            <person name="Sun J."/>
        </authorList>
    </citation>
    <scope>NUCLEOTIDE SEQUENCE [LARGE SCALE GENOMIC DNA]</scope>
    <source>
        <strain evidence="2 3">DSM 27180</strain>
    </source>
</reference>
<gene>
    <name evidence="2" type="ORF">G6N77_09350</name>
</gene>
<name>A0ABX0DGJ1_9MICC</name>
<feature type="transmembrane region" description="Helical" evidence="1">
    <location>
        <begin position="58"/>
        <end position="82"/>
    </location>
</feature>
<keyword evidence="3" id="KW-1185">Reference proteome</keyword>
<organism evidence="2 3">
    <name type="scientific">Arthrobacter silviterrae</name>
    <dbReference type="NCBI Taxonomy" id="2026658"/>
    <lineage>
        <taxon>Bacteria</taxon>
        <taxon>Bacillati</taxon>
        <taxon>Actinomycetota</taxon>
        <taxon>Actinomycetes</taxon>
        <taxon>Micrococcales</taxon>
        <taxon>Micrococcaceae</taxon>
        <taxon>Arthrobacter</taxon>
    </lineage>
</organism>
<feature type="transmembrane region" description="Helical" evidence="1">
    <location>
        <begin position="31"/>
        <end position="52"/>
    </location>
</feature>
<evidence type="ECO:0000256" key="1">
    <source>
        <dbReference type="SAM" id="Phobius"/>
    </source>
</evidence>
<protein>
    <submittedName>
        <fullName evidence="2">Uncharacterized protein</fullName>
    </submittedName>
</protein>
<sequence length="103" mass="11457">MNTVRVVPPTEWARQPVQPSAGSYRGKINRALKAIIIAFVVSLIFAIIGRGIHPTPWLLLWIPMSVFLALCAYAVAVCAVAYRPYKAERRLGYTTWPSGSEIQ</sequence>
<accession>A0ABX0DGJ1</accession>
<proteinExistence type="predicted"/>
<evidence type="ECO:0000313" key="3">
    <source>
        <dbReference type="Proteomes" id="UP000479226"/>
    </source>
</evidence>
<keyword evidence="1" id="KW-1133">Transmembrane helix</keyword>